<gene>
    <name evidence="1" type="primary">g11089</name>
    <name evidence="1" type="ORF">VP750_LOCUS9932</name>
</gene>
<keyword evidence="2" id="KW-1185">Reference proteome</keyword>
<evidence type="ECO:0000313" key="2">
    <source>
        <dbReference type="Proteomes" id="UP001497392"/>
    </source>
</evidence>
<dbReference type="InterPro" id="IPR011043">
    <property type="entry name" value="Gal_Oxase/kelch_b-propeller"/>
</dbReference>
<organism evidence="1 2">
    <name type="scientific">Coccomyxa viridis</name>
    <dbReference type="NCBI Taxonomy" id="1274662"/>
    <lineage>
        <taxon>Eukaryota</taxon>
        <taxon>Viridiplantae</taxon>
        <taxon>Chlorophyta</taxon>
        <taxon>core chlorophytes</taxon>
        <taxon>Trebouxiophyceae</taxon>
        <taxon>Trebouxiophyceae incertae sedis</taxon>
        <taxon>Coccomyxaceae</taxon>
        <taxon>Coccomyxa</taxon>
    </lineage>
</organism>
<accession>A0ABP1GB88</accession>
<proteinExistence type="predicted"/>
<protein>
    <submittedName>
        <fullName evidence="1">G11089 protein</fullName>
    </submittedName>
</protein>
<comment type="caution">
    <text evidence="1">The sequence shown here is derived from an EMBL/GenBank/DDBJ whole genome shotgun (WGS) entry which is preliminary data.</text>
</comment>
<dbReference type="EMBL" id="CAXHTA020000017">
    <property type="protein sequence ID" value="CAL5228026.1"/>
    <property type="molecule type" value="Genomic_DNA"/>
</dbReference>
<name>A0ABP1GB88_9CHLO</name>
<dbReference type="Proteomes" id="UP001497392">
    <property type="component" value="Unassembled WGS sequence"/>
</dbReference>
<reference evidence="1 2" key="1">
    <citation type="submission" date="2024-06" db="EMBL/GenBank/DDBJ databases">
        <authorList>
            <person name="Kraege A."/>
            <person name="Thomma B."/>
        </authorList>
    </citation>
    <scope>NUCLEOTIDE SEQUENCE [LARGE SCALE GENOMIC DNA]</scope>
</reference>
<dbReference type="SUPFAM" id="SSF50965">
    <property type="entry name" value="Galactose oxidase, central domain"/>
    <property type="match status" value="1"/>
</dbReference>
<evidence type="ECO:0000313" key="1">
    <source>
        <dbReference type="EMBL" id="CAL5228026.1"/>
    </source>
</evidence>
<sequence>MQSHLINCGTYASQPVFVIRHHIAMRNKSDPAYTYSVHTCRLREEKDGKMEVVCLRLLKGLHHKFKVGAVSGSTLYLTSLMPPVLGNILSIDLTTDVEPEVLSCQTPKFEREVDTMVALGGHLYIYGGTRRTPEGQDIVLKDIIMARVQDGTVKQPWKRLAIRANGRQPSKRTECCFFGHKSPEGRLSLYLFGGMQIKGATRNE</sequence>